<accession>A0A3N6M5A2</accession>
<dbReference type="SUPFAM" id="SSF54001">
    <property type="entry name" value="Cysteine proteinases"/>
    <property type="match status" value="1"/>
</dbReference>
<comment type="similarity">
    <text evidence="1">Belongs to the arylamine N-acetyltransferase family.</text>
</comment>
<name>A0A3N6M5A2_NATCH</name>
<dbReference type="EMBL" id="REFZ01000012">
    <property type="protein sequence ID" value="RQG98753.1"/>
    <property type="molecule type" value="Genomic_DNA"/>
</dbReference>
<dbReference type="InterPro" id="IPR053710">
    <property type="entry name" value="Arylamine_NAT_domain_sf"/>
</dbReference>
<sequence>MDRDRYLERIGVDGDRLTEDRFELLATLQRRHLRTVPFTNCFVLEGTGTTLRPDRAVPRIASGGGGLCYDLNGGFAWLLEEFGYDVALVSARPVRDDGSCGPEYDHLALTVDGHLVDVGFGEFARRPLPLDGEPRSDPSGTYRVVREEDHVVEKRTDDGWEATYRFDPTPREASEFEEMCRHHASSPDSPFTGDLLATIATETGRITLSDTSLTVREGETREKRDVADGDVADVLCERFGLEVEPN</sequence>
<dbReference type="GO" id="GO:0016407">
    <property type="term" value="F:acetyltransferase activity"/>
    <property type="evidence" value="ECO:0007669"/>
    <property type="project" value="InterPro"/>
</dbReference>
<dbReference type="AlphaFoldDB" id="A0A3N6M5A2"/>
<dbReference type="Proteomes" id="UP000281431">
    <property type="component" value="Unassembled WGS sequence"/>
</dbReference>
<dbReference type="OrthoDB" id="201800at2157"/>
<organism evidence="2 3">
    <name type="scientific">Natrarchaeobius chitinivorans</name>
    <dbReference type="NCBI Taxonomy" id="1679083"/>
    <lineage>
        <taxon>Archaea</taxon>
        <taxon>Methanobacteriati</taxon>
        <taxon>Methanobacteriota</taxon>
        <taxon>Stenosarchaea group</taxon>
        <taxon>Halobacteria</taxon>
        <taxon>Halobacteriales</taxon>
        <taxon>Natrialbaceae</taxon>
        <taxon>Natrarchaeobius</taxon>
    </lineage>
</organism>
<keyword evidence="2" id="KW-0808">Transferase</keyword>
<evidence type="ECO:0000313" key="3">
    <source>
        <dbReference type="Proteomes" id="UP000281431"/>
    </source>
</evidence>
<comment type="caution">
    <text evidence="2">The sequence shown here is derived from an EMBL/GenBank/DDBJ whole genome shotgun (WGS) entry which is preliminary data.</text>
</comment>
<protein>
    <submittedName>
        <fullName evidence="2">Acetyltransferase</fullName>
    </submittedName>
</protein>
<evidence type="ECO:0000256" key="1">
    <source>
        <dbReference type="ARBA" id="ARBA00006547"/>
    </source>
</evidence>
<keyword evidence="3" id="KW-1185">Reference proteome</keyword>
<gene>
    <name evidence="2" type="ORF">EA472_16145</name>
</gene>
<dbReference type="InterPro" id="IPR038765">
    <property type="entry name" value="Papain-like_cys_pep_sf"/>
</dbReference>
<dbReference type="PANTHER" id="PTHR11786">
    <property type="entry name" value="N-HYDROXYARYLAMINE O-ACETYLTRANSFERASE"/>
    <property type="match status" value="1"/>
</dbReference>
<dbReference type="Gene3D" id="3.30.2140.20">
    <property type="match status" value="1"/>
</dbReference>
<proteinExistence type="inferred from homology"/>
<dbReference type="Pfam" id="PF00797">
    <property type="entry name" value="Acetyltransf_2"/>
    <property type="match status" value="1"/>
</dbReference>
<evidence type="ECO:0000313" key="2">
    <source>
        <dbReference type="EMBL" id="RQG98753.1"/>
    </source>
</evidence>
<reference evidence="2 3" key="1">
    <citation type="submission" date="2018-10" db="EMBL/GenBank/DDBJ databases">
        <title>Natrarchaeobius chitinivorans gen. nov., sp. nov., and Natrarchaeobius haloalkaliphilus sp. nov., alkaliphilic, chitin-utilizing haloarchaea from hypersaline alkaline lakes.</title>
        <authorList>
            <person name="Sorokin D.Y."/>
            <person name="Elcheninov A.G."/>
            <person name="Kostrikina N.A."/>
            <person name="Bale N.J."/>
            <person name="Sinninghe Damste J.S."/>
            <person name="Khijniak T.V."/>
            <person name="Kublanov I.V."/>
            <person name="Toshchakov S.V."/>
        </authorList>
    </citation>
    <scope>NUCLEOTIDE SEQUENCE [LARGE SCALE GENOMIC DNA]</scope>
    <source>
        <strain evidence="2 3">AArcht7</strain>
    </source>
</reference>
<dbReference type="PANTHER" id="PTHR11786:SF0">
    <property type="entry name" value="ARYLAMINE N-ACETYLTRANSFERASE 4-RELATED"/>
    <property type="match status" value="1"/>
</dbReference>
<dbReference type="InterPro" id="IPR001447">
    <property type="entry name" value="Arylamine_N-AcTrfase"/>
</dbReference>